<dbReference type="Pfam" id="PF04442">
    <property type="entry name" value="CtaG_Cox11"/>
    <property type="match status" value="1"/>
</dbReference>
<comment type="subcellular location">
    <subcellularLocation>
        <location evidence="2 10">Cell inner membrane</location>
        <topology evidence="2 10">Single-pass type II membrane protein</topology>
        <orientation evidence="2 10">Periplasmic side</orientation>
    </subcellularLocation>
</comment>
<evidence type="ECO:0000256" key="10">
    <source>
        <dbReference type="HAMAP-Rule" id="MF_00155"/>
    </source>
</evidence>
<sequence>MTNGQNRKSVRLAVVLASVVAGMVGLAYASVPLYDLFCRVTGYGGTTQQADLAPDVVLDREITIEFDANTSRDMPWDFKPVKHKITMKVGETGLAFYEAFNPTDRAIKGTATFNVTPQKVGQYFTKIDCFCFTEQVLQPGERVDMPVTFFVDPEIDNDPNAKEVTVITLSYTFFISEDEEEAEVSAKAVEKSVDVN</sequence>
<evidence type="ECO:0000256" key="2">
    <source>
        <dbReference type="ARBA" id="ARBA00004382"/>
    </source>
</evidence>
<dbReference type="PANTHER" id="PTHR21320">
    <property type="entry name" value="CYTOCHROME C OXIDASE ASSEMBLY PROTEIN COX11-RELATED"/>
    <property type="match status" value="1"/>
</dbReference>
<feature type="topological domain" description="Periplasmic" evidence="10">
    <location>
        <begin position="31"/>
        <end position="196"/>
    </location>
</feature>
<evidence type="ECO:0000256" key="4">
    <source>
        <dbReference type="ARBA" id="ARBA00015384"/>
    </source>
</evidence>
<organism evidence="11 12">
    <name type="scientific">Sneathiella sedimenti</name>
    <dbReference type="NCBI Taxonomy" id="2816034"/>
    <lineage>
        <taxon>Bacteria</taxon>
        <taxon>Pseudomonadati</taxon>
        <taxon>Pseudomonadota</taxon>
        <taxon>Alphaproteobacteria</taxon>
        <taxon>Sneathiellales</taxon>
        <taxon>Sneathiellaceae</taxon>
        <taxon>Sneathiella</taxon>
    </lineage>
</organism>
<dbReference type="NCBIfam" id="NF003465">
    <property type="entry name" value="PRK05089.1"/>
    <property type="match status" value="1"/>
</dbReference>
<gene>
    <name evidence="10" type="primary">ctaG</name>
    <name evidence="11" type="ORF">J0X12_01220</name>
</gene>
<accession>A0ABS3F1D5</accession>
<evidence type="ECO:0000313" key="12">
    <source>
        <dbReference type="Proteomes" id="UP000664761"/>
    </source>
</evidence>
<evidence type="ECO:0000256" key="3">
    <source>
        <dbReference type="ARBA" id="ARBA00009620"/>
    </source>
</evidence>
<keyword evidence="8 10" id="KW-0186">Copper</keyword>
<protein>
    <recommendedName>
        <fullName evidence="4 10">Cytochrome c oxidase assembly protein CtaG</fullName>
    </recommendedName>
</protein>
<evidence type="ECO:0000256" key="5">
    <source>
        <dbReference type="ARBA" id="ARBA00022692"/>
    </source>
</evidence>
<dbReference type="PIRSF" id="PIRSF005413">
    <property type="entry name" value="COX11"/>
    <property type="match status" value="1"/>
</dbReference>
<reference evidence="11 12" key="1">
    <citation type="submission" date="2021-03" db="EMBL/GenBank/DDBJ databases">
        <title>Sneathiella sp. CAU 1612 isolated from Kang Won-do.</title>
        <authorList>
            <person name="Kim W."/>
        </authorList>
    </citation>
    <scope>NUCLEOTIDE SEQUENCE [LARGE SCALE GENOMIC DNA]</scope>
    <source>
        <strain evidence="11 12">CAU 1612</strain>
    </source>
</reference>
<dbReference type="RefSeq" id="WP_207041156.1">
    <property type="nucleotide sequence ID" value="NZ_JAFLNC010000001.1"/>
</dbReference>
<keyword evidence="7 10" id="KW-1133">Transmembrane helix</keyword>
<keyword evidence="9 10" id="KW-0472">Membrane</keyword>
<proteinExistence type="inferred from homology"/>
<evidence type="ECO:0000256" key="6">
    <source>
        <dbReference type="ARBA" id="ARBA00022968"/>
    </source>
</evidence>
<keyword evidence="5 10" id="KW-0812">Transmembrane</keyword>
<dbReference type="HAMAP" id="MF_00155">
    <property type="entry name" value="CtaG"/>
    <property type="match status" value="1"/>
</dbReference>
<comment type="similarity">
    <text evidence="3 10">Belongs to the COX11/CtaG family.</text>
</comment>
<dbReference type="InterPro" id="IPR023471">
    <property type="entry name" value="CtaG/Cox11_dom_sf"/>
</dbReference>
<name>A0ABS3F1D5_9PROT</name>
<dbReference type="EMBL" id="JAFLNC010000001">
    <property type="protein sequence ID" value="MBO0332214.1"/>
    <property type="molecule type" value="Genomic_DNA"/>
</dbReference>
<dbReference type="Gene3D" id="2.60.370.10">
    <property type="entry name" value="Ctag/Cox11"/>
    <property type="match status" value="1"/>
</dbReference>
<keyword evidence="6 10" id="KW-0735">Signal-anchor</keyword>
<comment type="caution">
    <text evidence="11">The sequence shown here is derived from an EMBL/GenBank/DDBJ whole genome shotgun (WGS) entry which is preliminary data.</text>
</comment>
<dbReference type="Proteomes" id="UP000664761">
    <property type="component" value="Unassembled WGS sequence"/>
</dbReference>
<evidence type="ECO:0000313" key="11">
    <source>
        <dbReference type="EMBL" id="MBO0332214.1"/>
    </source>
</evidence>
<evidence type="ECO:0000256" key="1">
    <source>
        <dbReference type="ARBA" id="ARBA00004007"/>
    </source>
</evidence>
<keyword evidence="10" id="KW-0997">Cell inner membrane</keyword>
<keyword evidence="12" id="KW-1185">Reference proteome</keyword>
<evidence type="ECO:0000256" key="8">
    <source>
        <dbReference type="ARBA" id="ARBA00023008"/>
    </source>
</evidence>
<evidence type="ECO:0000256" key="9">
    <source>
        <dbReference type="ARBA" id="ARBA00023136"/>
    </source>
</evidence>
<dbReference type="PANTHER" id="PTHR21320:SF3">
    <property type="entry name" value="CYTOCHROME C OXIDASE ASSEMBLY PROTEIN COX11, MITOCHONDRIAL-RELATED"/>
    <property type="match status" value="1"/>
</dbReference>
<keyword evidence="10" id="KW-1003">Cell membrane</keyword>
<comment type="function">
    <text evidence="1 10">Exerts its effect at some terminal stage of cytochrome c oxidase synthesis, probably by being involved in the insertion of the copper B into subunit I.</text>
</comment>
<dbReference type="InterPro" id="IPR007533">
    <property type="entry name" value="Cyt_c_oxidase_assmbl_CtaG"/>
</dbReference>
<dbReference type="SUPFAM" id="SSF110111">
    <property type="entry name" value="Ctag/Cox11"/>
    <property type="match status" value="1"/>
</dbReference>
<evidence type="ECO:0000256" key="7">
    <source>
        <dbReference type="ARBA" id="ARBA00022989"/>
    </source>
</evidence>
<feature type="topological domain" description="Cytoplasmic" evidence="10">
    <location>
        <begin position="1"/>
        <end position="7"/>
    </location>
</feature>